<dbReference type="InterPro" id="IPR003439">
    <property type="entry name" value="ABC_transporter-like_ATP-bd"/>
</dbReference>
<dbReference type="KEGG" id="ltr:EVS81_11670"/>
<dbReference type="PROSITE" id="PS50893">
    <property type="entry name" value="ABC_TRANSPORTER_2"/>
    <property type="match status" value="1"/>
</dbReference>
<accession>A0A4P6KL08</accession>
<dbReference type="SUPFAM" id="SSF52540">
    <property type="entry name" value="P-loop containing nucleoside triphosphate hydrolases"/>
    <property type="match status" value="1"/>
</dbReference>
<feature type="domain" description="ABC transporter" evidence="5">
    <location>
        <begin position="12"/>
        <end position="242"/>
    </location>
</feature>
<evidence type="ECO:0000313" key="7">
    <source>
        <dbReference type="Proteomes" id="UP000289260"/>
    </source>
</evidence>
<dbReference type="GO" id="GO:0016020">
    <property type="term" value="C:membrane"/>
    <property type="evidence" value="ECO:0007669"/>
    <property type="project" value="InterPro"/>
</dbReference>
<dbReference type="Gene3D" id="3.40.50.300">
    <property type="entry name" value="P-loop containing nucleotide triphosphate hydrolases"/>
    <property type="match status" value="1"/>
</dbReference>
<keyword evidence="2" id="KW-0813">Transport</keyword>
<dbReference type="OrthoDB" id="9778870at2"/>
<dbReference type="GO" id="GO:0016887">
    <property type="term" value="F:ATP hydrolysis activity"/>
    <property type="evidence" value="ECO:0007669"/>
    <property type="project" value="InterPro"/>
</dbReference>
<dbReference type="CDD" id="cd03220">
    <property type="entry name" value="ABC_KpsT_Wzt"/>
    <property type="match status" value="1"/>
</dbReference>
<evidence type="ECO:0000313" key="6">
    <source>
        <dbReference type="EMBL" id="QBE50334.1"/>
    </source>
</evidence>
<evidence type="ECO:0000256" key="1">
    <source>
        <dbReference type="ARBA" id="ARBA00005417"/>
    </source>
</evidence>
<gene>
    <name evidence="6" type="ORF">EVS81_11670</name>
</gene>
<reference evidence="6 7" key="1">
    <citation type="submission" date="2019-02" db="EMBL/GenBank/DDBJ databases">
        <authorList>
            <person name="Sun L."/>
            <person name="Pan D."/>
            <person name="Wu X."/>
        </authorList>
    </citation>
    <scope>NUCLEOTIDE SEQUENCE [LARGE SCALE GENOMIC DNA]</scope>
    <source>
        <strain evidence="6 7">JW-1</strain>
    </source>
</reference>
<dbReference type="Pfam" id="PF08310">
    <property type="entry name" value="LGFP"/>
    <property type="match status" value="1"/>
</dbReference>
<dbReference type="InterPro" id="IPR015860">
    <property type="entry name" value="ABC_transpr_TagH-like"/>
</dbReference>
<dbReference type="InterPro" id="IPR050683">
    <property type="entry name" value="Bact_Polysacc_Export_ATP-bd"/>
</dbReference>
<keyword evidence="3" id="KW-0547">Nucleotide-binding</keyword>
<dbReference type="InterPro" id="IPR027417">
    <property type="entry name" value="P-loop_NTPase"/>
</dbReference>
<dbReference type="AlphaFoldDB" id="A0A4P6KL08"/>
<dbReference type="GO" id="GO:0140359">
    <property type="term" value="F:ABC-type transporter activity"/>
    <property type="evidence" value="ECO:0007669"/>
    <property type="project" value="InterPro"/>
</dbReference>
<dbReference type="GO" id="GO:0005524">
    <property type="term" value="F:ATP binding"/>
    <property type="evidence" value="ECO:0007669"/>
    <property type="project" value="UniProtKB-KW"/>
</dbReference>
<proteinExistence type="inferred from homology"/>
<dbReference type="Pfam" id="PF00005">
    <property type="entry name" value="ABC_tran"/>
    <property type="match status" value="1"/>
</dbReference>
<dbReference type="InterPro" id="IPR003593">
    <property type="entry name" value="AAA+_ATPase"/>
</dbReference>
<comment type="similarity">
    <text evidence="1">Belongs to the ABC transporter superfamily.</text>
</comment>
<evidence type="ECO:0000256" key="4">
    <source>
        <dbReference type="ARBA" id="ARBA00022840"/>
    </source>
</evidence>
<evidence type="ECO:0000259" key="5">
    <source>
        <dbReference type="PROSITE" id="PS50893"/>
    </source>
</evidence>
<evidence type="ECO:0000256" key="3">
    <source>
        <dbReference type="ARBA" id="ARBA00022741"/>
    </source>
</evidence>
<keyword evidence="4 6" id="KW-0067">ATP-binding</keyword>
<dbReference type="Proteomes" id="UP000289260">
    <property type="component" value="Chromosome"/>
</dbReference>
<dbReference type="PANTHER" id="PTHR46743">
    <property type="entry name" value="TEICHOIC ACIDS EXPORT ATP-BINDING PROTEIN TAGH"/>
    <property type="match status" value="1"/>
</dbReference>
<name>A0A4P6KL08_9MICO</name>
<organism evidence="6 7">
    <name type="scientific">Leucobacter triazinivorans</name>
    <dbReference type="NCBI Taxonomy" id="1784719"/>
    <lineage>
        <taxon>Bacteria</taxon>
        <taxon>Bacillati</taxon>
        <taxon>Actinomycetota</taxon>
        <taxon>Actinomycetes</taxon>
        <taxon>Micrococcales</taxon>
        <taxon>Microbacteriaceae</taxon>
        <taxon>Leucobacter</taxon>
    </lineage>
</organism>
<evidence type="ECO:0000256" key="2">
    <source>
        <dbReference type="ARBA" id="ARBA00022448"/>
    </source>
</evidence>
<dbReference type="PANTHER" id="PTHR46743:SF2">
    <property type="entry name" value="TEICHOIC ACIDS EXPORT ATP-BINDING PROTEIN TAGH"/>
    <property type="match status" value="1"/>
</dbReference>
<dbReference type="SMART" id="SM00382">
    <property type="entry name" value="AAA"/>
    <property type="match status" value="1"/>
</dbReference>
<keyword evidence="7" id="KW-1185">Reference proteome</keyword>
<sequence length="376" mass="41016">MVFSDAKKTFKIKHTNSFKETFIAALKRKELTTDFNAVDGVSFEVPDGQSVALMGSNGSGKSTTLKLLSGVLAPDGGWVRTRGRIAGLIEVGAGFHPDLTGRQNVYLNAAILGMSREETDARFDEILEFSEIGEFIDTEVKRYSSGMHARLGFAVAVHTEFDVLLVDEVLSVGDAAFREKCSERMMQLRERGKTMFVVSHNAGQVLRLCERGIVLEHGRVIFDGPIGEAVEALERSQRGQGITSEYPILHPLSTVYDRNPVGFGAPTGPQREISAHGGGVVQEFERGIITAAHSQNAEAIGLTRGVFLSAYQRSGGPEGPWGLLAGLPRGQFEAFEIRAMPFQNGYAWYSLEAGFKFSEPGSPDYERVAAVYARSE</sequence>
<dbReference type="InterPro" id="IPR013207">
    <property type="entry name" value="LGFP"/>
</dbReference>
<protein>
    <submittedName>
        <fullName evidence="6">ATP-binding cassette domain-containing protein</fullName>
    </submittedName>
</protein>
<dbReference type="EMBL" id="CP035806">
    <property type="protein sequence ID" value="QBE50334.1"/>
    <property type="molecule type" value="Genomic_DNA"/>
</dbReference>